<dbReference type="CDD" id="cd16442">
    <property type="entry name" value="BPL"/>
    <property type="match status" value="1"/>
</dbReference>
<dbReference type="Proteomes" id="UP000552241">
    <property type="component" value="Unassembled WGS sequence"/>
</dbReference>
<reference evidence="3 4" key="1">
    <citation type="submission" date="2020-07" db="EMBL/GenBank/DDBJ databases">
        <title>Moheibacter lacus sp. nov., a member of the family Flavobacteriaceae isolated from freshwater lake sediment.</title>
        <authorList>
            <person name="Liu Y."/>
        </authorList>
    </citation>
    <scope>NUCLEOTIDE SEQUENCE [LARGE SCALE GENOMIC DNA]</scope>
    <source>
        <strain evidence="3 4">BDHS18</strain>
    </source>
</reference>
<dbReference type="PANTHER" id="PTHR12835:SF5">
    <property type="entry name" value="BIOTIN--PROTEIN LIGASE"/>
    <property type="match status" value="1"/>
</dbReference>
<evidence type="ECO:0000313" key="4">
    <source>
        <dbReference type="Proteomes" id="UP000552241"/>
    </source>
</evidence>
<dbReference type="PROSITE" id="PS51733">
    <property type="entry name" value="BPL_LPL_CATALYTIC"/>
    <property type="match status" value="1"/>
</dbReference>
<organism evidence="3 4">
    <name type="scientific">Moheibacter lacus</name>
    <dbReference type="NCBI Taxonomy" id="2745851"/>
    <lineage>
        <taxon>Bacteria</taxon>
        <taxon>Pseudomonadati</taxon>
        <taxon>Bacteroidota</taxon>
        <taxon>Flavobacteriia</taxon>
        <taxon>Flavobacteriales</taxon>
        <taxon>Weeksellaceae</taxon>
        <taxon>Moheibacter</taxon>
    </lineage>
</organism>
<keyword evidence="1 3" id="KW-0436">Ligase</keyword>
<gene>
    <name evidence="3" type="ORF">HU137_09130</name>
</gene>
<feature type="domain" description="BPL/LPL catalytic" evidence="2">
    <location>
        <begin position="1"/>
        <end position="173"/>
    </location>
</feature>
<dbReference type="PANTHER" id="PTHR12835">
    <property type="entry name" value="BIOTIN PROTEIN LIGASE"/>
    <property type="match status" value="1"/>
</dbReference>
<dbReference type="InterPro" id="IPR004143">
    <property type="entry name" value="BPL_LPL_catalytic"/>
</dbReference>
<name>A0A838ZSI3_9FLAO</name>
<dbReference type="SUPFAM" id="SSF55681">
    <property type="entry name" value="Class II aaRS and biotin synthetases"/>
    <property type="match status" value="1"/>
</dbReference>
<evidence type="ECO:0000256" key="1">
    <source>
        <dbReference type="ARBA" id="ARBA00022598"/>
    </source>
</evidence>
<dbReference type="AlphaFoldDB" id="A0A838ZSI3"/>
<dbReference type="InterPro" id="IPR004408">
    <property type="entry name" value="Biotin_CoA_COase_ligase"/>
</dbReference>
<dbReference type="GO" id="GO:0004077">
    <property type="term" value="F:biotin--[biotin carboxyl-carrier protein] ligase activity"/>
    <property type="evidence" value="ECO:0007669"/>
    <property type="project" value="UniProtKB-EC"/>
</dbReference>
<dbReference type="Pfam" id="PF03099">
    <property type="entry name" value="BPL_LplA_LipB"/>
    <property type="match status" value="1"/>
</dbReference>
<evidence type="ECO:0000313" key="3">
    <source>
        <dbReference type="EMBL" id="MBA5629930.1"/>
    </source>
</evidence>
<dbReference type="InterPro" id="IPR045864">
    <property type="entry name" value="aa-tRNA-synth_II/BPL/LPL"/>
</dbReference>
<accession>A0A838ZSI3</accession>
<sequence length="239" mass="27719">MEIYRYDALSSTNSELLELSKKNAKSWTVVWTSHQTAGKGYAGSNWVSEKDRNIAVSVLIKSVLKYDELIYFNQWISVVLFQFLSQFSNDLWIKWPNDIILKNKKIAGILIETHKADSELNIILGVGLNVNQLDFGSLPKAGSLASELHRKFNLEEILSGFMTELENAYLEIENKNWENIKNSYNQHLFRRNQVSTFIKNQIEFQGIIREVDGKGRLVIENLEDKKINAYQHKEIELKY</sequence>
<evidence type="ECO:0000259" key="2">
    <source>
        <dbReference type="PROSITE" id="PS51733"/>
    </source>
</evidence>
<dbReference type="NCBIfam" id="TIGR00121">
    <property type="entry name" value="birA_ligase"/>
    <property type="match status" value="1"/>
</dbReference>
<protein>
    <submittedName>
        <fullName evidence="3">Biotin--[acetyl-CoA-carboxylase] ligase</fullName>
        <ecNumber evidence="3">6.3.4.15</ecNumber>
    </submittedName>
</protein>
<comment type="caution">
    <text evidence="3">The sequence shown here is derived from an EMBL/GenBank/DDBJ whole genome shotgun (WGS) entry which is preliminary data.</text>
</comment>
<keyword evidence="4" id="KW-1185">Reference proteome</keyword>
<dbReference type="Gene3D" id="3.30.930.10">
    <property type="entry name" value="Bira Bifunctional Protein, Domain 2"/>
    <property type="match status" value="1"/>
</dbReference>
<dbReference type="GO" id="GO:0005737">
    <property type="term" value="C:cytoplasm"/>
    <property type="evidence" value="ECO:0007669"/>
    <property type="project" value="TreeGrafter"/>
</dbReference>
<dbReference type="EMBL" id="JACDZE010000002">
    <property type="protein sequence ID" value="MBA5629930.1"/>
    <property type="molecule type" value="Genomic_DNA"/>
</dbReference>
<dbReference type="EC" id="6.3.4.15" evidence="3"/>
<dbReference type="RefSeq" id="WP_182043538.1">
    <property type="nucleotide sequence ID" value="NZ_JACDZE010000002.1"/>
</dbReference>
<proteinExistence type="predicted"/>